<keyword evidence="3 5" id="KW-1133">Transmembrane helix</keyword>
<feature type="transmembrane region" description="Helical" evidence="5">
    <location>
        <begin position="53"/>
        <end position="77"/>
    </location>
</feature>
<accession>A9B497</accession>
<dbReference type="EMBL" id="CP000875">
    <property type="protein sequence ID" value="ABX02654.1"/>
    <property type="molecule type" value="Genomic_DNA"/>
</dbReference>
<reference evidence="6 7" key="1">
    <citation type="journal article" date="2011" name="Stand. Genomic Sci.">
        <title>Complete genome sequence of the filamentous gliding predatory bacterium Herpetosiphon aurantiacus type strain (114-95(T)).</title>
        <authorList>
            <person name="Kiss H."/>
            <person name="Nett M."/>
            <person name="Domin N."/>
            <person name="Martin K."/>
            <person name="Maresca J.A."/>
            <person name="Copeland A."/>
            <person name="Lapidus A."/>
            <person name="Lucas S."/>
            <person name="Berry K.W."/>
            <person name="Glavina Del Rio T."/>
            <person name="Dalin E."/>
            <person name="Tice H."/>
            <person name="Pitluck S."/>
            <person name="Richardson P."/>
            <person name="Bruce D."/>
            <person name="Goodwin L."/>
            <person name="Han C."/>
            <person name="Detter J.C."/>
            <person name="Schmutz J."/>
            <person name="Brettin T."/>
            <person name="Land M."/>
            <person name="Hauser L."/>
            <person name="Kyrpides N.C."/>
            <person name="Ivanova N."/>
            <person name="Goker M."/>
            <person name="Woyke T."/>
            <person name="Klenk H.P."/>
            <person name="Bryant D.A."/>
        </authorList>
    </citation>
    <scope>NUCLEOTIDE SEQUENCE [LARGE SCALE GENOMIC DNA]</scope>
    <source>
        <strain evidence="7">ATCC 23779 / DSM 785 / 114-95</strain>
    </source>
</reference>
<dbReference type="HOGENOM" id="CLU_017999_1_0_0"/>
<dbReference type="PANTHER" id="PTHR47704:SF1">
    <property type="entry name" value="POTASSIUM TRANSPORTER KIMA"/>
    <property type="match status" value="1"/>
</dbReference>
<dbReference type="InParanoid" id="A9B497"/>
<feature type="transmembrane region" description="Helical" evidence="5">
    <location>
        <begin position="439"/>
        <end position="456"/>
    </location>
</feature>
<feature type="transmembrane region" description="Helical" evidence="5">
    <location>
        <begin position="303"/>
        <end position="324"/>
    </location>
</feature>
<feature type="transmembrane region" description="Helical" evidence="5">
    <location>
        <begin position="603"/>
        <end position="620"/>
    </location>
</feature>
<sequence>MSVLDLLFGRPLANEDEEHQRVGVVAGIPMLGLDALASAAYGPEAALTILLPLGLLGINAITPLVAIIIVLLGIVFLSYRQTITAYPNGGGSYTVAHENLGVIPGLIAAAALLLDYILVVAVGISAGVGALVSAIPKLQPYMLPLCLLILGLITIVNLRGVRESGLAFVIPTYLFIACMLIILAMGAYFVIMSGGKPIAKIAPAPQPSTMTTLSWWLLIQAFASGCTAMTGVEAVSNGVSAFRQPATHYARRTLTIIIGTLMVMLAGIAWLAKSYQIGATEPGKAGYQSVLSQLVAAVSGQGILYTLTIGSTLAVLALSANTGFADFPRLCRILAHDHFLPHAFASRGRRLVYSIGIIVLASFAGIILIIFGGITDHLIPLFAVGAFLAFTLSQTGMVLHWFKHGGLNARRNMLINGVGAVSTGITLIVILVAKFATGAWITLVILPALVGLFLAVRRHYQQVAQQVQLNIALDTSNLTAPIVVIPFGGWNKMAHKALRFALKISPDIYAVQISTAEEAATKREQWEQIVLKPIQEAGLAQPHFELIESPYRQLFGPLMRFILDLREANPNRQIAVIISELAENRWYYYLLHKQRGMVLKARLFFGGNAQIIVINVPWYLEH</sequence>
<evidence type="ECO:0000313" key="6">
    <source>
        <dbReference type="EMBL" id="ABX02654.1"/>
    </source>
</evidence>
<evidence type="ECO:0000256" key="4">
    <source>
        <dbReference type="ARBA" id="ARBA00023136"/>
    </source>
</evidence>
<evidence type="ECO:0000256" key="2">
    <source>
        <dbReference type="ARBA" id="ARBA00022692"/>
    </source>
</evidence>
<dbReference type="Pfam" id="PF13520">
    <property type="entry name" value="AA_permease_2"/>
    <property type="match status" value="1"/>
</dbReference>
<organism evidence="6 7">
    <name type="scientific">Herpetosiphon aurantiacus (strain ATCC 23779 / DSM 785 / 114-95)</name>
    <dbReference type="NCBI Taxonomy" id="316274"/>
    <lineage>
        <taxon>Bacteria</taxon>
        <taxon>Bacillati</taxon>
        <taxon>Chloroflexota</taxon>
        <taxon>Chloroflexia</taxon>
        <taxon>Herpetosiphonales</taxon>
        <taxon>Herpetosiphonaceae</taxon>
        <taxon>Herpetosiphon</taxon>
    </lineage>
</organism>
<feature type="transmembrane region" description="Helical" evidence="5">
    <location>
        <begin position="414"/>
        <end position="433"/>
    </location>
</feature>
<feature type="transmembrane region" description="Helical" evidence="5">
    <location>
        <begin position="213"/>
        <end position="232"/>
    </location>
</feature>
<evidence type="ECO:0000256" key="5">
    <source>
        <dbReference type="SAM" id="Phobius"/>
    </source>
</evidence>
<feature type="transmembrane region" description="Helical" evidence="5">
    <location>
        <begin position="141"/>
        <end position="161"/>
    </location>
</feature>
<dbReference type="eggNOG" id="COG0531">
    <property type="taxonomic scope" value="Bacteria"/>
</dbReference>
<feature type="transmembrane region" description="Helical" evidence="5">
    <location>
        <begin position="378"/>
        <end position="402"/>
    </location>
</feature>
<dbReference type="GO" id="GO:0016020">
    <property type="term" value="C:membrane"/>
    <property type="evidence" value="ECO:0007669"/>
    <property type="project" value="UniProtKB-SubCell"/>
</dbReference>
<dbReference type="InterPro" id="IPR053153">
    <property type="entry name" value="APC_K+_Transporter"/>
</dbReference>
<dbReference type="Gene3D" id="1.20.1740.10">
    <property type="entry name" value="Amino acid/polyamine transporter I"/>
    <property type="match status" value="1"/>
</dbReference>
<feature type="transmembrane region" description="Helical" evidence="5">
    <location>
        <begin position="113"/>
        <end position="135"/>
    </location>
</feature>
<feature type="transmembrane region" description="Helical" evidence="5">
    <location>
        <begin position="351"/>
        <end position="372"/>
    </location>
</feature>
<keyword evidence="4 5" id="KW-0472">Membrane</keyword>
<proteinExistence type="predicted"/>
<keyword evidence="2 5" id="KW-0812">Transmembrane</keyword>
<protein>
    <recommendedName>
        <fullName evidence="8">Amino acid permease-associated region</fullName>
    </recommendedName>
</protein>
<dbReference type="PANTHER" id="PTHR47704">
    <property type="entry name" value="POTASSIUM TRANSPORTER KIMA"/>
    <property type="match status" value="1"/>
</dbReference>
<evidence type="ECO:0008006" key="8">
    <source>
        <dbReference type="Google" id="ProtNLM"/>
    </source>
</evidence>
<dbReference type="STRING" id="316274.Haur_0002"/>
<feature type="transmembrane region" description="Helical" evidence="5">
    <location>
        <begin position="253"/>
        <end position="272"/>
    </location>
</feature>
<dbReference type="Proteomes" id="UP000000787">
    <property type="component" value="Chromosome"/>
</dbReference>
<dbReference type="KEGG" id="hau:Haur_0002"/>
<gene>
    <name evidence="6" type="ordered locus">Haur_0002</name>
</gene>
<dbReference type="InterPro" id="IPR002293">
    <property type="entry name" value="AA/rel_permease1"/>
</dbReference>
<name>A9B497_HERA2</name>
<dbReference type="GO" id="GO:0022857">
    <property type="term" value="F:transmembrane transporter activity"/>
    <property type="evidence" value="ECO:0007669"/>
    <property type="project" value="InterPro"/>
</dbReference>
<dbReference type="AlphaFoldDB" id="A9B497"/>
<comment type="subcellular location">
    <subcellularLocation>
        <location evidence="1">Membrane</location>
        <topology evidence="1">Multi-pass membrane protein</topology>
    </subcellularLocation>
</comment>
<evidence type="ECO:0000256" key="1">
    <source>
        <dbReference type="ARBA" id="ARBA00004141"/>
    </source>
</evidence>
<feature type="transmembrane region" description="Helical" evidence="5">
    <location>
        <begin position="173"/>
        <end position="193"/>
    </location>
</feature>
<keyword evidence="7" id="KW-1185">Reference proteome</keyword>
<evidence type="ECO:0000313" key="7">
    <source>
        <dbReference type="Proteomes" id="UP000000787"/>
    </source>
</evidence>
<dbReference type="BioCyc" id="HAUR316274:GHYA-2-MONOMER"/>
<evidence type="ECO:0000256" key="3">
    <source>
        <dbReference type="ARBA" id="ARBA00022989"/>
    </source>
</evidence>